<feature type="transmembrane region" description="Helical" evidence="1">
    <location>
        <begin position="20"/>
        <end position="37"/>
    </location>
</feature>
<proteinExistence type="predicted"/>
<evidence type="ECO:0000313" key="3">
    <source>
        <dbReference type="Proteomes" id="UP000001285"/>
    </source>
</evidence>
<dbReference type="EMBL" id="CP002462">
    <property type="protein sequence ID" value="AEN99714.1"/>
    <property type="molecule type" value="Genomic_DNA"/>
</dbReference>
<reference evidence="2 3" key="1">
    <citation type="journal article" date="2011" name="Microb. Cell Fact.">
        <title>Genomic analysis reveals Lactobacillus sanfranciscensis as stable element in traditional sourdoughs.</title>
        <authorList>
            <person name="Vogel R.F."/>
            <person name="Pavlovic M."/>
            <person name="Ehrmann M.A."/>
            <person name="Wiezer A."/>
            <person name="Liesegang H."/>
            <person name="Offschanka S."/>
            <person name="Voget S."/>
            <person name="Angelov A."/>
            <person name="Bocker G."/>
            <person name="Liebl W."/>
        </authorList>
    </citation>
    <scope>NUCLEOTIDE SEQUENCE [LARGE SCALE GENOMIC DNA]</scope>
    <source>
        <strain evidence="3">TMW 1.1304</strain>
    </source>
</reference>
<keyword evidence="3" id="KW-1185">Reference proteome</keyword>
<keyword evidence="1" id="KW-0472">Membrane</keyword>
<sequence length="40" mass="4444">MNIFVIELAVIIISSLAFPSWWKLPAIALTVIGSLIFNNK</sequence>
<dbReference type="Proteomes" id="UP000001285">
    <property type="component" value="Plasmid pLS1"/>
</dbReference>
<keyword evidence="1" id="KW-1133">Transmembrane helix</keyword>
<dbReference type="AlphaFoldDB" id="G2KWR7"/>
<accession>G2KWR7</accession>
<keyword evidence="1" id="KW-0812">Transmembrane</keyword>
<geneLocation type="plasmid" evidence="2 3">
    <name>pLS1</name>
</geneLocation>
<protein>
    <submittedName>
        <fullName evidence="2">Uncharacterized protein</fullName>
    </submittedName>
</protein>
<name>G2KWR7_FRUST</name>
<dbReference type="HOGENOM" id="CLU_3291715_0_0_9"/>
<evidence type="ECO:0000313" key="2">
    <source>
        <dbReference type="EMBL" id="AEN99714.1"/>
    </source>
</evidence>
<evidence type="ECO:0000256" key="1">
    <source>
        <dbReference type="SAM" id="Phobius"/>
    </source>
</evidence>
<keyword evidence="2" id="KW-0614">Plasmid</keyword>
<organism evidence="2 3">
    <name type="scientific">Fructilactobacillus sanfranciscensis (strain TMW 1.1304)</name>
    <name type="common">Lactobacillus sanfranciscensis</name>
    <dbReference type="NCBI Taxonomy" id="714313"/>
    <lineage>
        <taxon>Bacteria</taxon>
        <taxon>Bacillati</taxon>
        <taxon>Bacillota</taxon>
        <taxon>Bacilli</taxon>
        <taxon>Lactobacillales</taxon>
        <taxon>Lactobacillaceae</taxon>
        <taxon>Fructilactobacillus</taxon>
    </lineage>
</organism>
<dbReference type="KEGG" id="lsn:LSA_2p00090"/>
<gene>
    <name evidence="2" type="ordered locus">LSA_2p00090</name>
</gene>